<dbReference type="OrthoDB" id="151193at2"/>
<keyword evidence="2" id="KW-1185">Reference proteome</keyword>
<proteinExistence type="predicted"/>
<organism evidence="1 2">
    <name type="scientific">Thermomonospora umbrina</name>
    <dbReference type="NCBI Taxonomy" id="111806"/>
    <lineage>
        <taxon>Bacteria</taxon>
        <taxon>Bacillati</taxon>
        <taxon>Actinomycetota</taxon>
        <taxon>Actinomycetes</taxon>
        <taxon>Streptosporangiales</taxon>
        <taxon>Thermomonosporaceae</taxon>
        <taxon>Thermomonospora</taxon>
    </lineage>
</organism>
<dbReference type="Proteomes" id="UP000256661">
    <property type="component" value="Unassembled WGS sequence"/>
</dbReference>
<dbReference type="EMBL" id="QTTT01000001">
    <property type="protein sequence ID" value="REE98053.1"/>
    <property type="molecule type" value="Genomic_DNA"/>
</dbReference>
<dbReference type="Gene3D" id="3.20.20.80">
    <property type="entry name" value="Glycosidases"/>
    <property type="match status" value="1"/>
</dbReference>
<sequence length="345" mass="37884">MRAYGVTYDTGFPTAGTTTHEPFDPEVVRRETQIIRDELHCDAVRITGGHQDRLETAARHAADAGLEVWYSPFTNGLDRDELMAFLVDGAERAERLRREGADVVFLTGSEIALFTSGFLPGDGLEERLGVLADPVRLRSELPELHSRVNAFLARAVAAVRERFGGPVSYASLPWEGVDWTPFDVIATDAGYRDAAAAPGYREAVRAQTLRGKPFAVTEFGCTTHRGAADLGGRGDSIVEFDEHARPVRLTADVVRDEREQADLLREILGIYEEAGVDTAFVNTFARRDLPTSPDPERDFDMAGFGIVRVSAHGTATSRPGLPWEPKAAFHALAEYGRSRKGREAQ</sequence>
<reference evidence="1 2" key="1">
    <citation type="submission" date="2018-08" db="EMBL/GenBank/DDBJ databases">
        <title>Sequencing the genomes of 1000 actinobacteria strains.</title>
        <authorList>
            <person name="Klenk H.-P."/>
        </authorList>
    </citation>
    <scope>NUCLEOTIDE SEQUENCE [LARGE SCALE GENOMIC DNA]</scope>
    <source>
        <strain evidence="1 2">DSM 43927</strain>
    </source>
</reference>
<name>A0A3D9SVI4_9ACTN</name>
<gene>
    <name evidence="1" type="ORF">DFJ69_3533</name>
</gene>
<evidence type="ECO:0000313" key="1">
    <source>
        <dbReference type="EMBL" id="REE98053.1"/>
    </source>
</evidence>
<dbReference type="AlphaFoldDB" id="A0A3D9SVI4"/>
<evidence type="ECO:0000313" key="2">
    <source>
        <dbReference type="Proteomes" id="UP000256661"/>
    </source>
</evidence>
<dbReference type="SUPFAM" id="SSF51445">
    <property type="entry name" value="(Trans)glycosidases"/>
    <property type="match status" value="1"/>
</dbReference>
<dbReference type="InterPro" id="IPR017853">
    <property type="entry name" value="GH"/>
</dbReference>
<protein>
    <submittedName>
        <fullName evidence="1">Uncharacterized protein</fullName>
    </submittedName>
</protein>
<accession>A0A3D9SVI4</accession>
<comment type="caution">
    <text evidence="1">The sequence shown here is derived from an EMBL/GenBank/DDBJ whole genome shotgun (WGS) entry which is preliminary data.</text>
</comment>